<dbReference type="PANTHER" id="PTHR22847">
    <property type="entry name" value="WD40 REPEAT PROTEIN"/>
    <property type="match status" value="1"/>
</dbReference>
<keyword evidence="6" id="KW-0808">Transferase</keyword>
<dbReference type="InterPro" id="IPR020472">
    <property type="entry name" value="WD40_PAC1"/>
</dbReference>
<dbReference type="GO" id="GO:0005524">
    <property type="term" value="F:ATP binding"/>
    <property type="evidence" value="ECO:0007669"/>
    <property type="project" value="InterPro"/>
</dbReference>
<evidence type="ECO:0000256" key="3">
    <source>
        <dbReference type="PROSITE-ProRule" id="PRU00221"/>
    </source>
</evidence>
<dbReference type="Pfam" id="PF00069">
    <property type="entry name" value="Pkinase"/>
    <property type="match status" value="1"/>
</dbReference>
<feature type="repeat" description="WD" evidence="3">
    <location>
        <begin position="356"/>
        <end position="397"/>
    </location>
</feature>
<dbReference type="EC" id="2.7.11.1" evidence="6"/>
<keyword evidence="2" id="KW-0677">Repeat</keyword>
<accession>A0A5C6B0M3</accession>
<dbReference type="PROSITE" id="PS50011">
    <property type="entry name" value="PROTEIN_KINASE_DOM"/>
    <property type="match status" value="1"/>
</dbReference>
<name>A0A5C6B0M3_9PLAN</name>
<keyword evidence="7" id="KW-1185">Reference proteome</keyword>
<dbReference type="Gene3D" id="2.130.10.10">
    <property type="entry name" value="YVTN repeat-like/Quinoprotein amine dehydrogenase"/>
    <property type="match status" value="2"/>
</dbReference>
<feature type="domain" description="Protein kinase" evidence="5">
    <location>
        <begin position="1"/>
        <end position="130"/>
    </location>
</feature>
<dbReference type="InterPro" id="IPR011043">
    <property type="entry name" value="Gal_Oxase/kelch_b-propeller"/>
</dbReference>
<evidence type="ECO:0000256" key="1">
    <source>
        <dbReference type="ARBA" id="ARBA00022574"/>
    </source>
</evidence>
<dbReference type="Gene3D" id="1.10.510.10">
    <property type="entry name" value="Transferase(Phosphotransferase) domain 1"/>
    <property type="match status" value="1"/>
</dbReference>
<protein>
    <submittedName>
        <fullName evidence="6">Serine/threonine-protein kinase PknB</fullName>
        <ecNumber evidence="6">2.7.11.1</ecNumber>
    </submittedName>
</protein>
<dbReference type="CDD" id="cd14014">
    <property type="entry name" value="STKc_PknB_like"/>
    <property type="match status" value="1"/>
</dbReference>
<dbReference type="SUPFAM" id="SSF56112">
    <property type="entry name" value="Protein kinase-like (PK-like)"/>
    <property type="match status" value="1"/>
</dbReference>
<dbReference type="InterPro" id="IPR000719">
    <property type="entry name" value="Prot_kinase_dom"/>
</dbReference>
<keyword evidence="1 3" id="KW-0853">WD repeat</keyword>
<dbReference type="InterPro" id="IPR001680">
    <property type="entry name" value="WD40_rpt"/>
</dbReference>
<feature type="repeat" description="WD" evidence="3">
    <location>
        <begin position="438"/>
        <end position="479"/>
    </location>
</feature>
<dbReference type="PROSITE" id="PS50294">
    <property type="entry name" value="WD_REPEATS_REGION"/>
    <property type="match status" value="4"/>
</dbReference>
<dbReference type="SUPFAM" id="SSF50998">
    <property type="entry name" value="Quinoprotein alcohol dehydrogenase-like"/>
    <property type="match status" value="1"/>
</dbReference>
<dbReference type="InterPro" id="IPR019775">
    <property type="entry name" value="WD40_repeat_CS"/>
</dbReference>
<dbReference type="AlphaFoldDB" id="A0A5C6B0M3"/>
<dbReference type="InterPro" id="IPR015943">
    <property type="entry name" value="WD40/YVTN_repeat-like_dom_sf"/>
</dbReference>
<reference evidence="6 7" key="1">
    <citation type="submission" date="2019-02" db="EMBL/GenBank/DDBJ databases">
        <title>Deep-cultivation of Planctomycetes and their phenomic and genomic characterization uncovers novel biology.</title>
        <authorList>
            <person name="Wiegand S."/>
            <person name="Jogler M."/>
            <person name="Boedeker C."/>
            <person name="Pinto D."/>
            <person name="Vollmers J."/>
            <person name="Rivas-Marin E."/>
            <person name="Kohn T."/>
            <person name="Peeters S.H."/>
            <person name="Heuer A."/>
            <person name="Rast P."/>
            <person name="Oberbeckmann S."/>
            <person name="Bunk B."/>
            <person name="Jeske O."/>
            <person name="Meyerdierks A."/>
            <person name="Storesund J.E."/>
            <person name="Kallscheuer N."/>
            <person name="Luecker S."/>
            <person name="Lage O.M."/>
            <person name="Pohl T."/>
            <person name="Merkel B.J."/>
            <person name="Hornburger P."/>
            <person name="Mueller R.-W."/>
            <person name="Bruemmer F."/>
            <person name="Labrenz M."/>
            <person name="Spormann A.M."/>
            <person name="Op Den Camp H."/>
            <person name="Overmann J."/>
            <person name="Amann R."/>
            <person name="Jetten M.S.M."/>
            <person name="Mascher T."/>
            <person name="Medema M.H."/>
            <person name="Devos D.P."/>
            <person name="Kaster A.-K."/>
            <person name="Ovreas L."/>
            <person name="Rohde M."/>
            <person name="Galperin M.Y."/>
            <person name="Jogler C."/>
        </authorList>
    </citation>
    <scope>NUCLEOTIDE SEQUENCE [LARGE SCALE GENOMIC DNA]</scope>
    <source>
        <strain evidence="6 7">CA54</strain>
    </source>
</reference>
<evidence type="ECO:0000313" key="7">
    <source>
        <dbReference type="Proteomes" id="UP000320735"/>
    </source>
</evidence>
<sequence>MTDFGLGKVLDSINEESRADLTASGEILGTPSYMSPEQAAGTPKAVGVQSDVYSLGAILYACLAGRAPFVANSPVDTLSQVMHQEPVAPRILNSSVPKDLETICLKCLDKAPRRRYQSAEELAEELKRFMDGETILARPVNRAERLWRWCKRKPGVAAAWATAITLLLTLSIGGPLVAYQQRQIAKQQQDFGAQEHQFALQQKKNAEEERALRSQAESARESEAAARKLADTNAALAQTERDAKARQLYLAHMNIAHQEWLNSHAARTRELLALNMPEHTSGEDYRGWKWNYLWRLSHAELNAIETTPPELKSYPNQQDFHLRLLFSPDGQYLLTAGYRGELTVWNADGAKKLRSIRAHSEAISSIDVSSDGMYVATGSADKTVKLWNARDWTVVREFSGHEKSWYGMALSPEGDRIAVGDKQIVIYDTSAGNEIVRLSGHGGSVKELRFSSDGRQLVSKGMHATGILWDVETGRKLHRFPSVDTINISPNGNTIVTGSRGGDVTFWQADSGKEIATLKEHAGALKRIQFRADGNRMATTGNDTTVKVWDVHSRQVIHTFYGHDGPVTDVAFSPNSDHVASCGWDLVSRVWDTASRHELMWTGPNQLNGICFSPDGKFLLAGTGNKLMVYDANSRELIWERKETGYSSQWSFPARYDEAGHLIASGRSDGSVSPVASSNDG</sequence>
<dbReference type="Pfam" id="PF00400">
    <property type="entry name" value="WD40"/>
    <property type="match status" value="7"/>
</dbReference>
<dbReference type="GO" id="GO:0004674">
    <property type="term" value="F:protein serine/threonine kinase activity"/>
    <property type="evidence" value="ECO:0007669"/>
    <property type="project" value="UniProtKB-EC"/>
</dbReference>
<gene>
    <name evidence="6" type="primary">pknB_23</name>
    <name evidence="6" type="ORF">CA54_58090</name>
</gene>
<comment type="caution">
    <text evidence="6">The sequence shown here is derived from an EMBL/GenBank/DDBJ whole genome shotgun (WGS) entry which is preliminary data.</text>
</comment>
<dbReference type="EMBL" id="SJPP01000004">
    <property type="protein sequence ID" value="TWU05121.1"/>
    <property type="molecule type" value="Genomic_DNA"/>
</dbReference>
<dbReference type="InterPro" id="IPR011009">
    <property type="entry name" value="Kinase-like_dom_sf"/>
</dbReference>
<feature type="repeat" description="WD" evidence="3">
    <location>
        <begin position="518"/>
        <end position="559"/>
    </location>
</feature>
<dbReference type="CDD" id="cd00200">
    <property type="entry name" value="WD40"/>
    <property type="match status" value="1"/>
</dbReference>
<dbReference type="PROSITE" id="PS50082">
    <property type="entry name" value="WD_REPEATS_2"/>
    <property type="match status" value="6"/>
</dbReference>
<dbReference type="SMART" id="SM00320">
    <property type="entry name" value="WD40"/>
    <property type="match status" value="8"/>
</dbReference>
<dbReference type="PRINTS" id="PR00320">
    <property type="entry name" value="GPROTEINBRPT"/>
</dbReference>
<evidence type="ECO:0000259" key="5">
    <source>
        <dbReference type="PROSITE" id="PS50011"/>
    </source>
</evidence>
<dbReference type="PROSITE" id="PS00678">
    <property type="entry name" value="WD_REPEATS_1"/>
    <property type="match status" value="1"/>
</dbReference>
<dbReference type="PANTHER" id="PTHR22847:SF637">
    <property type="entry name" value="WD REPEAT DOMAIN 5B"/>
    <property type="match status" value="1"/>
</dbReference>
<evidence type="ECO:0000256" key="4">
    <source>
        <dbReference type="SAM" id="MobiDB-lite"/>
    </source>
</evidence>
<feature type="repeat" description="WD" evidence="3">
    <location>
        <begin position="560"/>
        <end position="601"/>
    </location>
</feature>
<keyword evidence="6" id="KW-0418">Kinase</keyword>
<feature type="repeat" description="WD" evidence="3">
    <location>
        <begin position="324"/>
        <end position="355"/>
    </location>
</feature>
<proteinExistence type="predicted"/>
<feature type="region of interest" description="Disordered" evidence="4">
    <location>
        <begin position="198"/>
        <end position="226"/>
    </location>
</feature>
<organism evidence="6 7">
    <name type="scientific">Symmachiella macrocystis</name>
    <dbReference type="NCBI Taxonomy" id="2527985"/>
    <lineage>
        <taxon>Bacteria</taxon>
        <taxon>Pseudomonadati</taxon>
        <taxon>Planctomycetota</taxon>
        <taxon>Planctomycetia</taxon>
        <taxon>Planctomycetales</taxon>
        <taxon>Planctomycetaceae</taxon>
        <taxon>Symmachiella</taxon>
    </lineage>
</organism>
<evidence type="ECO:0000256" key="2">
    <source>
        <dbReference type="ARBA" id="ARBA00022737"/>
    </source>
</evidence>
<dbReference type="Proteomes" id="UP000320735">
    <property type="component" value="Unassembled WGS sequence"/>
</dbReference>
<evidence type="ECO:0000313" key="6">
    <source>
        <dbReference type="EMBL" id="TWU05121.1"/>
    </source>
</evidence>
<dbReference type="InterPro" id="IPR011047">
    <property type="entry name" value="Quinoprotein_ADH-like_sf"/>
</dbReference>
<dbReference type="SUPFAM" id="SSF50965">
    <property type="entry name" value="Galactose oxidase, central domain"/>
    <property type="match status" value="1"/>
</dbReference>
<feature type="compositionally biased region" description="Basic and acidic residues" evidence="4">
    <location>
        <begin position="204"/>
        <end position="226"/>
    </location>
</feature>
<feature type="repeat" description="WD" evidence="3">
    <location>
        <begin position="483"/>
        <end position="517"/>
    </location>
</feature>